<feature type="transmembrane region" description="Helical" evidence="1">
    <location>
        <begin position="301"/>
        <end position="321"/>
    </location>
</feature>
<gene>
    <name evidence="2" type="ORF">BFS30_06900</name>
</gene>
<protein>
    <recommendedName>
        <fullName evidence="4">O-antigen polysaccharide polymerase Wzy</fullName>
    </recommendedName>
</protein>
<dbReference type="InterPro" id="IPR029468">
    <property type="entry name" value="O-ag_pol_Wzy"/>
</dbReference>
<dbReference type="NCBIfam" id="TIGR04370">
    <property type="entry name" value="glyco_rpt_poly"/>
    <property type="match status" value="1"/>
</dbReference>
<evidence type="ECO:0008006" key="4">
    <source>
        <dbReference type="Google" id="ProtNLM"/>
    </source>
</evidence>
<organism evidence="2 3">
    <name type="scientific">Pedobacter steynii</name>
    <dbReference type="NCBI Taxonomy" id="430522"/>
    <lineage>
        <taxon>Bacteria</taxon>
        <taxon>Pseudomonadati</taxon>
        <taxon>Bacteroidota</taxon>
        <taxon>Sphingobacteriia</taxon>
        <taxon>Sphingobacteriales</taxon>
        <taxon>Sphingobacteriaceae</taxon>
        <taxon>Pedobacter</taxon>
    </lineage>
</organism>
<feature type="transmembrane region" description="Helical" evidence="1">
    <location>
        <begin position="73"/>
        <end position="94"/>
    </location>
</feature>
<accession>A0A1D7QE14</accession>
<feature type="transmembrane region" description="Helical" evidence="1">
    <location>
        <begin position="392"/>
        <end position="413"/>
    </location>
</feature>
<feature type="transmembrane region" description="Helical" evidence="1">
    <location>
        <begin position="228"/>
        <end position="258"/>
    </location>
</feature>
<dbReference type="Proteomes" id="UP000094313">
    <property type="component" value="Chromosome"/>
</dbReference>
<feature type="transmembrane region" description="Helical" evidence="1">
    <location>
        <begin position="40"/>
        <end position="61"/>
    </location>
</feature>
<feature type="transmembrane region" description="Helical" evidence="1">
    <location>
        <begin position="270"/>
        <end position="289"/>
    </location>
</feature>
<feature type="transmembrane region" description="Helical" evidence="1">
    <location>
        <begin position="114"/>
        <end position="133"/>
    </location>
</feature>
<keyword evidence="1" id="KW-0812">Transmembrane</keyword>
<dbReference type="AlphaFoldDB" id="A0A1D7QE14"/>
<dbReference type="EMBL" id="CP017141">
    <property type="protein sequence ID" value="AOM76921.1"/>
    <property type="molecule type" value="Genomic_DNA"/>
</dbReference>
<dbReference type="Pfam" id="PF14296">
    <property type="entry name" value="O-ag_pol_Wzy"/>
    <property type="match status" value="1"/>
</dbReference>
<evidence type="ECO:0000313" key="3">
    <source>
        <dbReference type="Proteomes" id="UP000094313"/>
    </source>
</evidence>
<keyword evidence="1" id="KW-1133">Transmembrane helix</keyword>
<keyword evidence="3" id="KW-1185">Reference proteome</keyword>
<sequence length="483" mass="55704">MLAKAYFNIRNTGFVVASMFVFILLIEYVSLIFFDDLGDGFLKLLEGQLLVIYLFAIFFAIRLVGLWHLFTMFLLTFGLFLLSRPILDVLGYQYSYIVESLVQVDVPMLIRIEIVMVLSCSILIFQICFLYFVRFEDVNFSLPSLKTDQNLISLGKFLMISSSPLVLFRSYQQIMLIKTLGYGALFSGEVQQADMNPIVRLSITFFSIGYYFIIGGKPSKKKFIGYSFFYLGLSMLNLIIGSRMGIVLNVLFILWYLHAVYGQKFKFKKIFLYFTVAIICLQVVALKRISSEVDMGIGEMIFSFFSFQGISMITLAIYIQYGSTFVAHTVPYVLDPLYYGINVIFNPWLLRAGQSVETIAVRSDFGHHLTYSMNENYYLSGFSLGTSFISELYEFGIFGVLFGCVLLTWLITYFSRKVKVSKYLLIFSMLIVSHVLSTPRGNFFYNTYILFRLILMMIIIYYIYILFKKIKNQLSTNGQKVLD</sequence>
<reference evidence="2 3" key="1">
    <citation type="submission" date="2016-08" db="EMBL/GenBank/DDBJ databases">
        <authorList>
            <person name="Seilhamer J.J."/>
        </authorList>
    </citation>
    <scope>NUCLEOTIDE SEQUENCE [LARGE SCALE GENOMIC DNA]</scope>
    <source>
        <strain evidence="2 3">DX4</strain>
    </source>
</reference>
<dbReference type="KEGG" id="psty:BFS30_06900"/>
<proteinExistence type="predicted"/>
<name>A0A1D7QE14_9SPHI</name>
<feature type="transmembrane region" description="Helical" evidence="1">
    <location>
        <begin position="12"/>
        <end position="34"/>
    </location>
</feature>
<feature type="transmembrane region" description="Helical" evidence="1">
    <location>
        <begin position="197"/>
        <end position="216"/>
    </location>
</feature>
<feature type="transmembrane region" description="Helical" evidence="1">
    <location>
        <begin position="420"/>
        <end position="437"/>
    </location>
</feature>
<keyword evidence="1" id="KW-0472">Membrane</keyword>
<evidence type="ECO:0000256" key="1">
    <source>
        <dbReference type="SAM" id="Phobius"/>
    </source>
</evidence>
<feature type="transmembrane region" description="Helical" evidence="1">
    <location>
        <begin position="449"/>
        <end position="467"/>
    </location>
</feature>
<evidence type="ECO:0000313" key="2">
    <source>
        <dbReference type="EMBL" id="AOM76921.1"/>
    </source>
</evidence>
<dbReference type="OrthoDB" id="1839776at2"/>